<dbReference type="EMBL" id="WEHX01000099">
    <property type="protein sequence ID" value="KAB7654584.1"/>
    <property type="molecule type" value="Genomic_DNA"/>
</dbReference>
<dbReference type="OrthoDB" id="5778511at2"/>
<evidence type="ECO:0000256" key="4">
    <source>
        <dbReference type="ARBA" id="ARBA00022989"/>
    </source>
</evidence>
<evidence type="ECO:0000256" key="3">
    <source>
        <dbReference type="ARBA" id="ARBA00022692"/>
    </source>
</evidence>
<reference evidence="7 8" key="1">
    <citation type="submission" date="2019-10" db="EMBL/GenBank/DDBJ databases">
        <title>Genome diversity of Sutterella seckii.</title>
        <authorList>
            <person name="Chaplin A.V."/>
            <person name="Sokolova S.R."/>
            <person name="Mosin K.A."/>
            <person name="Ivanova E.L."/>
            <person name="Kochetkova T.O."/>
            <person name="Goltsov A.Y."/>
            <person name="Trofimov D.Y."/>
            <person name="Efimov B.A."/>
        </authorList>
    </citation>
    <scope>NUCLEOTIDE SEQUENCE [LARGE SCALE GENOMIC DNA]</scope>
    <source>
        <strain evidence="7 8">ASD393</strain>
    </source>
</reference>
<dbReference type="GO" id="GO:0044341">
    <property type="term" value="P:sodium-dependent phosphate transport"/>
    <property type="evidence" value="ECO:0007669"/>
    <property type="project" value="InterPro"/>
</dbReference>
<dbReference type="PANTHER" id="PTHR10010">
    <property type="entry name" value="SOLUTE CARRIER FAMILY 34 SODIUM PHOSPHATE , MEMBER 2-RELATED"/>
    <property type="match status" value="1"/>
</dbReference>
<dbReference type="GO" id="GO:0005436">
    <property type="term" value="F:sodium:phosphate symporter activity"/>
    <property type="evidence" value="ECO:0007669"/>
    <property type="project" value="InterPro"/>
</dbReference>
<feature type="transmembrane region" description="Helical" evidence="6">
    <location>
        <begin position="96"/>
        <end position="119"/>
    </location>
</feature>
<dbReference type="InterPro" id="IPR003841">
    <property type="entry name" value="Na/Pi_transpt"/>
</dbReference>
<gene>
    <name evidence="7" type="ORF">GBM95_10185</name>
</gene>
<comment type="caution">
    <text evidence="7">The sequence shown here is derived from an EMBL/GenBank/DDBJ whole genome shotgun (WGS) entry which is preliminary data.</text>
</comment>
<keyword evidence="5 6" id="KW-0472">Membrane</keyword>
<dbReference type="Proteomes" id="UP000430564">
    <property type="component" value="Unassembled WGS sequence"/>
</dbReference>
<keyword evidence="2" id="KW-1003">Cell membrane</keyword>
<feature type="transmembrane region" description="Helical" evidence="6">
    <location>
        <begin position="176"/>
        <end position="202"/>
    </location>
</feature>
<proteinExistence type="predicted"/>
<dbReference type="PANTHER" id="PTHR10010:SF39">
    <property type="entry name" value="PHOU DOMAIN-CONTAINING PROTEIN"/>
    <property type="match status" value="1"/>
</dbReference>
<feature type="transmembrane region" description="Helical" evidence="6">
    <location>
        <begin position="244"/>
        <end position="262"/>
    </location>
</feature>
<accession>A0A6I1ELT1</accession>
<evidence type="ECO:0000256" key="5">
    <source>
        <dbReference type="ARBA" id="ARBA00023136"/>
    </source>
</evidence>
<dbReference type="RefSeq" id="WP_152158999.1">
    <property type="nucleotide sequence ID" value="NZ_WEHX01000099.1"/>
</dbReference>
<comment type="subcellular location">
    <subcellularLocation>
        <location evidence="1">Cell membrane</location>
        <topology evidence="1">Multi-pass membrane protein</topology>
    </subcellularLocation>
</comment>
<evidence type="ECO:0000256" key="6">
    <source>
        <dbReference type="SAM" id="Phobius"/>
    </source>
</evidence>
<name>A0A6I1ELT1_9BURK</name>
<organism evidence="7 8">
    <name type="scientific">Sutterella seckii</name>
    <dbReference type="NCBI Taxonomy" id="1944635"/>
    <lineage>
        <taxon>Bacteria</taxon>
        <taxon>Pseudomonadati</taxon>
        <taxon>Pseudomonadota</taxon>
        <taxon>Betaproteobacteria</taxon>
        <taxon>Burkholderiales</taxon>
        <taxon>Sutterellaceae</taxon>
        <taxon>Sutterella</taxon>
    </lineage>
</organism>
<evidence type="ECO:0000256" key="1">
    <source>
        <dbReference type="ARBA" id="ARBA00004651"/>
    </source>
</evidence>
<keyword evidence="3 6" id="KW-0812">Transmembrane</keyword>
<feature type="transmembrane region" description="Helical" evidence="6">
    <location>
        <begin position="131"/>
        <end position="149"/>
    </location>
</feature>
<dbReference type="NCBIfam" id="NF037997">
    <property type="entry name" value="Na_Pi_symport"/>
    <property type="match status" value="1"/>
</dbReference>
<protein>
    <submittedName>
        <fullName evidence="7">Na/Pi cotransporter family protein</fullName>
    </submittedName>
</protein>
<feature type="transmembrane region" description="Helical" evidence="6">
    <location>
        <begin position="274"/>
        <end position="294"/>
    </location>
</feature>
<feature type="transmembrane region" description="Helical" evidence="6">
    <location>
        <begin position="42"/>
        <end position="59"/>
    </location>
</feature>
<dbReference type="Pfam" id="PF02690">
    <property type="entry name" value="Na_Pi_cotrans"/>
    <property type="match status" value="2"/>
</dbReference>
<evidence type="ECO:0000313" key="8">
    <source>
        <dbReference type="Proteomes" id="UP000430564"/>
    </source>
</evidence>
<dbReference type="AlphaFoldDB" id="A0A6I1ELT1"/>
<feature type="transmembrane region" description="Helical" evidence="6">
    <location>
        <begin position="209"/>
        <end position="232"/>
    </location>
</feature>
<evidence type="ECO:0000256" key="2">
    <source>
        <dbReference type="ARBA" id="ARBA00022475"/>
    </source>
</evidence>
<evidence type="ECO:0000313" key="7">
    <source>
        <dbReference type="EMBL" id="KAB7654584.1"/>
    </source>
</evidence>
<sequence length="533" mass="57322">MPALLLQIAGAVALLVWGTYMVKTGILRTFGESLRVCLAKYLKNRFLGFLAGFSLAAVLQSSTASALLVAGLQAGGLVTTAIALAAVLGADVGSAFMVRVLTLDLSSAVPVLILAGTFLFLRRTNERSGQFGRILLGLAFILMALRMIMEGTLPLRESEALTAAAQWFEASAPLSILLGILLALLFFSSLAVVATTAAFYAAGILSMEAGLWVVLGANLGSALLAILTTSGSSRTARKAPLGNGLFRTVGFVLGAVTLWLAPSVKTYFSAYPDGIVLFHLAYNAVVCIFGLLFVGPAAKLIDALFPAKPLPSDGEVELLAEENLLSVKTSLRLAKKEIAKTAEILERYWEDLRKMLSINPPAGELLLMESRRKLLERRCRAVSVYLAAVVRLGLTAEESRNWDRASTLSDSLGFAVSVCGQIFKTIRKNKWRDSRFFSSPGLTELLATHDEVANMLRELEELVSQSGNKEALIHMLAKEEQALSGKDFELVVRHMDRVASGVSESVETSALHVELLALYRRVAAILMNAARSA</sequence>
<keyword evidence="4 6" id="KW-1133">Transmembrane helix</keyword>
<dbReference type="GO" id="GO:0005886">
    <property type="term" value="C:plasma membrane"/>
    <property type="evidence" value="ECO:0007669"/>
    <property type="project" value="UniProtKB-SubCell"/>
</dbReference>